<feature type="domain" description="NfeD1b N-terminal" evidence="8">
    <location>
        <begin position="41"/>
        <end position="188"/>
    </location>
</feature>
<dbReference type="Pfam" id="PF24961">
    <property type="entry name" value="NfeD_membrane"/>
    <property type="match status" value="1"/>
</dbReference>
<keyword evidence="10" id="KW-0645">Protease</keyword>
<evidence type="ECO:0000256" key="1">
    <source>
        <dbReference type="ARBA" id="ARBA00004141"/>
    </source>
</evidence>
<dbReference type="OrthoDB" id="9806253at2"/>
<proteinExistence type="predicted"/>
<gene>
    <name evidence="10" type="ORF">DO021_05180</name>
    <name evidence="9" type="ORF">EYB58_07565</name>
</gene>
<dbReference type="Proteomes" id="UP000293902">
    <property type="component" value="Chromosome"/>
</dbReference>
<feature type="domain" description="NfeD-like C-terminal" evidence="6">
    <location>
        <begin position="441"/>
        <end position="491"/>
    </location>
</feature>
<dbReference type="InterPro" id="IPR056739">
    <property type="entry name" value="NfeD_membrane"/>
</dbReference>
<keyword evidence="12" id="KW-1185">Reference proteome</keyword>
<dbReference type="AlphaFoldDB" id="A0A328FJD1"/>
<dbReference type="Pfam" id="PF25145">
    <property type="entry name" value="NfeD1b_N"/>
    <property type="match status" value="1"/>
</dbReference>
<keyword evidence="3 5" id="KW-1133">Transmembrane helix</keyword>
<dbReference type="SUPFAM" id="SSF52096">
    <property type="entry name" value="ClpP/crotonase"/>
    <property type="match status" value="1"/>
</dbReference>
<keyword evidence="2 5" id="KW-0812">Transmembrane</keyword>
<feature type="transmembrane region" description="Helical" evidence="5">
    <location>
        <begin position="273"/>
        <end position="291"/>
    </location>
</feature>
<keyword evidence="10" id="KW-0378">Hydrolase</keyword>
<dbReference type="InterPro" id="IPR029045">
    <property type="entry name" value="ClpP/crotonase-like_dom_sf"/>
</dbReference>
<dbReference type="PANTHER" id="PTHR33507:SF3">
    <property type="entry name" value="INNER MEMBRANE PROTEIN YBBJ"/>
    <property type="match status" value="1"/>
</dbReference>
<sequence>MMPFKMRSVMLPEQKFLQVWTAVLFFVLILSAAAKAAGPVVHIIPVSGTVEPGMAAYLKRVVSSLEKDDTAILVFALDTFGGRVDAAFDIVETICTVPKERTIAYVEKRAISAGALIALSAGTLIMKENTLIGDCAPIIQTSEGHKEAGEKTQTVLRAQFRTLAKRNNYSQVLAESMVSKSMEVYKITRGDRSEYMDKTTFQELSEKEKATITRKSTIVSEGELLTMDDKEAADLGFSRQSVATLDQALEIMGYGASQKIQVTENWSETFVRWLQPFLPILMIIGIGAVYTEVKAPGFGIPGIVGIICLGLVFFNQYLVGLADYTEILVFIIGFLLLGMEMFVLPGFGIAGISAIIVLAAGLVLSFQNFVLPDPSLPWQGELMIKNLGLVMGSALGALLVSMSVVRFALPKLSKVIKGPYLDATLQDSRADSTEALGIRAGDEGISLTTLRPSGKVRIRDRKVDAVTQGGFIDPGTPVRVARVTAGHVIVETIMEKREK</sequence>
<protein>
    <submittedName>
        <fullName evidence="10">Serine protease</fullName>
    </submittedName>
</protein>
<dbReference type="PANTHER" id="PTHR33507">
    <property type="entry name" value="INNER MEMBRANE PROTEIN YBBJ"/>
    <property type="match status" value="1"/>
</dbReference>
<dbReference type="InterPro" id="IPR052165">
    <property type="entry name" value="Membrane_assoc_protease"/>
</dbReference>
<dbReference type="CDD" id="cd07021">
    <property type="entry name" value="Clp_protease_NfeD_like"/>
    <property type="match status" value="1"/>
</dbReference>
<evidence type="ECO:0000259" key="6">
    <source>
        <dbReference type="Pfam" id="PF01957"/>
    </source>
</evidence>
<evidence type="ECO:0000313" key="12">
    <source>
        <dbReference type="Proteomes" id="UP000293902"/>
    </source>
</evidence>
<dbReference type="Gene3D" id="3.90.226.10">
    <property type="entry name" value="2-enoyl-CoA Hydratase, Chain A, domain 1"/>
    <property type="match status" value="1"/>
</dbReference>
<organism evidence="10 11">
    <name type="scientific">Desulfobacter hydrogenophilus</name>
    <dbReference type="NCBI Taxonomy" id="2291"/>
    <lineage>
        <taxon>Bacteria</taxon>
        <taxon>Pseudomonadati</taxon>
        <taxon>Thermodesulfobacteriota</taxon>
        <taxon>Desulfobacteria</taxon>
        <taxon>Desulfobacterales</taxon>
        <taxon>Desulfobacteraceae</taxon>
        <taxon>Desulfobacter</taxon>
    </lineage>
</organism>
<dbReference type="InterPro" id="IPR012340">
    <property type="entry name" value="NA-bd_OB-fold"/>
</dbReference>
<evidence type="ECO:0000313" key="11">
    <source>
        <dbReference type="Proteomes" id="UP000248798"/>
    </source>
</evidence>
<evidence type="ECO:0000256" key="4">
    <source>
        <dbReference type="ARBA" id="ARBA00023136"/>
    </source>
</evidence>
<evidence type="ECO:0000256" key="2">
    <source>
        <dbReference type="ARBA" id="ARBA00022692"/>
    </source>
</evidence>
<dbReference type="GO" id="GO:0006508">
    <property type="term" value="P:proteolysis"/>
    <property type="evidence" value="ECO:0007669"/>
    <property type="project" value="UniProtKB-KW"/>
</dbReference>
<dbReference type="GO" id="GO:0005886">
    <property type="term" value="C:plasma membrane"/>
    <property type="evidence" value="ECO:0007669"/>
    <property type="project" value="TreeGrafter"/>
</dbReference>
<dbReference type="EMBL" id="CP036313">
    <property type="protein sequence ID" value="QBH12778.1"/>
    <property type="molecule type" value="Genomic_DNA"/>
</dbReference>
<dbReference type="Proteomes" id="UP000248798">
    <property type="component" value="Unassembled WGS sequence"/>
</dbReference>
<reference evidence="9 12" key="2">
    <citation type="submission" date="2019-02" db="EMBL/GenBank/DDBJ databases">
        <title>Complete genome sequence of Desulfobacter hydrogenophilus AcRS1.</title>
        <authorList>
            <person name="Marietou A."/>
            <person name="Lund M.B."/>
            <person name="Marshall I.P.G."/>
            <person name="Schreiber L."/>
            <person name="Jorgensen B."/>
        </authorList>
    </citation>
    <scope>NUCLEOTIDE SEQUENCE [LARGE SCALE GENOMIC DNA]</scope>
    <source>
        <strain evidence="9 12">AcRS1</strain>
    </source>
</reference>
<evidence type="ECO:0000256" key="5">
    <source>
        <dbReference type="SAM" id="Phobius"/>
    </source>
</evidence>
<dbReference type="GO" id="GO:0008233">
    <property type="term" value="F:peptidase activity"/>
    <property type="evidence" value="ECO:0007669"/>
    <property type="project" value="UniProtKB-KW"/>
</dbReference>
<name>A0A328FJD1_9BACT</name>
<dbReference type="EMBL" id="QLNI01000008">
    <property type="protein sequence ID" value="RAM03015.1"/>
    <property type="molecule type" value="Genomic_DNA"/>
</dbReference>
<feature type="transmembrane region" description="Helical" evidence="5">
    <location>
        <begin position="324"/>
        <end position="342"/>
    </location>
</feature>
<evidence type="ECO:0000259" key="8">
    <source>
        <dbReference type="Pfam" id="PF25145"/>
    </source>
</evidence>
<dbReference type="Gene3D" id="2.40.50.140">
    <property type="entry name" value="Nucleic acid-binding proteins"/>
    <property type="match status" value="1"/>
</dbReference>
<feature type="domain" description="NfeD integral membrane" evidence="7">
    <location>
        <begin position="279"/>
        <end position="399"/>
    </location>
</feature>
<feature type="transmembrane region" description="Helical" evidence="5">
    <location>
        <begin position="349"/>
        <end position="367"/>
    </location>
</feature>
<dbReference type="InterPro" id="IPR056738">
    <property type="entry name" value="NfeD1b_N"/>
</dbReference>
<feature type="transmembrane region" description="Helical" evidence="5">
    <location>
        <begin position="298"/>
        <end position="318"/>
    </location>
</feature>
<feature type="transmembrane region" description="Helical" evidence="5">
    <location>
        <begin position="387"/>
        <end position="409"/>
    </location>
</feature>
<evidence type="ECO:0000313" key="9">
    <source>
        <dbReference type="EMBL" id="QBH12778.1"/>
    </source>
</evidence>
<dbReference type="Pfam" id="PF01957">
    <property type="entry name" value="NfeD"/>
    <property type="match status" value="1"/>
</dbReference>
<evidence type="ECO:0000313" key="10">
    <source>
        <dbReference type="EMBL" id="RAM03015.1"/>
    </source>
</evidence>
<evidence type="ECO:0000259" key="7">
    <source>
        <dbReference type="Pfam" id="PF24961"/>
    </source>
</evidence>
<reference evidence="10 11" key="1">
    <citation type="submission" date="2018-06" db="EMBL/GenBank/DDBJ databases">
        <title>Complete Genome Sequence of Desulfobacter hydrogenophilus (DSM3380).</title>
        <authorList>
            <person name="Marietou A."/>
            <person name="Schreiber L."/>
            <person name="Marshall I."/>
            <person name="Jorgensen B."/>
        </authorList>
    </citation>
    <scope>NUCLEOTIDE SEQUENCE [LARGE SCALE GENOMIC DNA]</scope>
    <source>
        <strain evidence="10 11">DSM 3380</strain>
    </source>
</reference>
<evidence type="ECO:0000256" key="3">
    <source>
        <dbReference type="ARBA" id="ARBA00022989"/>
    </source>
</evidence>
<dbReference type="InterPro" id="IPR002810">
    <property type="entry name" value="NfeD-like_C"/>
</dbReference>
<comment type="subcellular location">
    <subcellularLocation>
        <location evidence="1">Membrane</location>
        <topology evidence="1">Multi-pass membrane protein</topology>
    </subcellularLocation>
</comment>
<keyword evidence="4 5" id="KW-0472">Membrane</keyword>
<accession>A0A328FJD1</accession>